<evidence type="ECO:0000259" key="1">
    <source>
        <dbReference type="Pfam" id="PF00534"/>
    </source>
</evidence>
<dbReference type="AlphaFoldDB" id="A0A381S7W8"/>
<dbReference type="GO" id="GO:0016757">
    <property type="term" value="F:glycosyltransferase activity"/>
    <property type="evidence" value="ECO:0007669"/>
    <property type="project" value="InterPro"/>
</dbReference>
<evidence type="ECO:0000259" key="2">
    <source>
        <dbReference type="Pfam" id="PF13439"/>
    </source>
</evidence>
<reference evidence="3" key="1">
    <citation type="submission" date="2018-05" db="EMBL/GenBank/DDBJ databases">
        <authorList>
            <person name="Lanie J.A."/>
            <person name="Ng W.-L."/>
            <person name="Kazmierczak K.M."/>
            <person name="Andrzejewski T.M."/>
            <person name="Davidsen T.M."/>
            <person name="Wayne K.J."/>
            <person name="Tettelin H."/>
            <person name="Glass J.I."/>
            <person name="Rusch D."/>
            <person name="Podicherti R."/>
            <person name="Tsui H.-C.T."/>
            <person name="Winkler M.E."/>
        </authorList>
    </citation>
    <scope>NUCLEOTIDE SEQUENCE</scope>
</reference>
<dbReference type="EMBL" id="UINC01002775">
    <property type="protein sequence ID" value="SVA00180.1"/>
    <property type="molecule type" value="Genomic_DNA"/>
</dbReference>
<sequence length="356" mass="40899">MLKQAGHTVFVLTIPDSLNAKNLKQLDLRLVTHINLNSKNPFRLLKAYRKLKKFLLEEQIDLINPHRSEGFPLFVFTARASRTFHPESPIPVIRTRGTTRPLLQHWLNRKMHTDWTECYITAGEIVAERLLNAVSISPEKLKTIYYPVDCPELPLHPPIDYRNEFEIPQKAKVLAVVGRIRPVKGQRILLQCLSQLLADFPDLVLLMPYRDTVKNEPEMQALHNDIRRLKLKAHVRLITEREDIRQLMEFADAGVVSSVESEVICRVAVEFFSVATPVVAFPTGCLPEIVQHEKNGMLAKLKTAEALTDELRKILSNPKLCNRLGRGARRDAEIRFNPQKMLSETLKVFEHALKYK</sequence>
<dbReference type="PANTHER" id="PTHR12526:SF638">
    <property type="entry name" value="SPORE COAT PROTEIN SA"/>
    <property type="match status" value="1"/>
</dbReference>
<accession>A0A381S7W8</accession>
<protein>
    <recommendedName>
        <fullName evidence="4">Glycosyl transferase family 1 domain-containing protein</fullName>
    </recommendedName>
</protein>
<gene>
    <name evidence="3" type="ORF">METZ01_LOCUS53034</name>
</gene>
<proteinExistence type="predicted"/>
<dbReference type="PANTHER" id="PTHR12526">
    <property type="entry name" value="GLYCOSYLTRANSFERASE"/>
    <property type="match status" value="1"/>
</dbReference>
<feature type="domain" description="Glycosyltransferase subfamily 4-like N-terminal" evidence="2">
    <location>
        <begin position="2"/>
        <end position="150"/>
    </location>
</feature>
<dbReference type="SUPFAM" id="SSF53756">
    <property type="entry name" value="UDP-Glycosyltransferase/glycogen phosphorylase"/>
    <property type="match status" value="1"/>
</dbReference>
<name>A0A381S7W8_9ZZZZ</name>
<evidence type="ECO:0000313" key="3">
    <source>
        <dbReference type="EMBL" id="SVA00180.1"/>
    </source>
</evidence>
<organism evidence="3">
    <name type="scientific">marine metagenome</name>
    <dbReference type="NCBI Taxonomy" id="408172"/>
    <lineage>
        <taxon>unclassified sequences</taxon>
        <taxon>metagenomes</taxon>
        <taxon>ecological metagenomes</taxon>
    </lineage>
</organism>
<dbReference type="Gene3D" id="3.40.50.2000">
    <property type="entry name" value="Glycogen Phosphorylase B"/>
    <property type="match status" value="2"/>
</dbReference>
<dbReference type="InterPro" id="IPR001296">
    <property type="entry name" value="Glyco_trans_1"/>
</dbReference>
<dbReference type="Pfam" id="PF00534">
    <property type="entry name" value="Glycos_transf_1"/>
    <property type="match status" value="1"/>
</dbReference>
<evidence type="ECO:0008006" key="4">
    <source>
        <dbReference type="Google" id="ProtNLM"/>
    </source>
</evidence>
<feature type="domain" description="Glycosyl transferase family 1" evidence="1">
    <location>
        <begin position="161"/>
        <end position="330"/>
    </location>
</feature>
<dbReference type="CDD" id="cd03801">
    <property type="entry name" value="GT4_PimA-like"/>
    <property type="match status" value="1"/>
</dbReference>
<dbReference type="Pfam" id="PF13439">
    <property type="entry name" value="Glyco_transf_4"/>
    <property type="match status" value="1"/>
</dbReference>
<dbReference type="InterPro" id="IPR028098">
    <property type="entry name" value="Glyco_trans_4-like_N"/>
</dbReference>